<dbReference type="Proteomes" id="UP000239772">
    <property type="component" value="Unassembled WGS sequence"/>
</dbReference>
<reference evidence="8" key="1">
    <citation type="submission" date="2018-03" db="EMBL/GenBank/DDBJ databases">
        <authorList>
            <person name="Sun L."/>
            <person name="Liu H."/>
            <person name="Chen W."/>
            <person name="Huang K."/>
            <person name="Liu W."/>
            <person name="Gao X."/>
        </authorList>
    </citation>
    <scope>NUCLEOTIDE SEQUENCE [LARGE SCALE GENOMIC DNA]</scope>
    <source>
        <strain evidence="8">SH9</strain>
    </source>
</reference>
<dbReference type="InterPro" id="IPR011075">
    <property type="entry name" value="TetR_C"/>
</dbReference>
<dbReference type="SUPFAM" id="SSF48498">
    <property type="entry name" value="Tetracyclin repressor-like, C-terminal domain"/>
    <property type="match status" value="1"/>
</dbReference>
<dbReference type="Gene3D" id="1.10.357.10">
    <property type="entry name" value="Tetracycline Repressor, domain 2"/>
    <property type="match status" value="1"/>
</dbReference>
<dbReference type="InterPro" id="IPR036271">
    <property type="entry name" value="Tet_transcr_reg_TetR-rel_C_sf"/>
</dbReference>
<keyword evidence="1" id="KW-0805">Transcription regulation</keyword>
<dbReference type="Pfam" id="PF16859">
    <property type="entry name" value="TetR_C_11"/>
    <property type="match status" value="1"/>
</dbReference>
<feature type="DNA-binding region" description="H-T-H motif" evidence="4">
    <location>
        <begin position="51"/>
        <end position="70"/>
    </location>
</feature>
<dbReference type="InterPro" id="IPR050109">
    <property type="entry name" value="HTH-type_TetR-like_transc_reg"/>
</dbReference>
<evidence type="ECO:0000256" key="2">
    <source>
        <dbReference type="ARBA" id="ARBA00023125"/>
    </source>
</evidence>
<dbReference type="SUPFAM" id="SSF46689">
    <property type="entry name" value="Homeodomain-like"/>
    <property type="match status" value="1"/>
</dbReference>
<name>A0A2T1HWV3_9HYPH</name>
<protein>
    <submittedName>
        <fullName evidence="7">TetR/AcrR family transcriptional regulator</fullName>
    </submittedName>
</protein>
<evidence type="ECO:0000256" key="4">
    <source>
        <dbReference type="PROSITE-ProRule" id="PRU00335"/>
    </source>
</evidence>
<evidence type="ECO:0000256" key="3">
    <source>
        <dbReference type="ARBA" id="ARBA00023163"/>
    </source>
</evidence>
<evidence type="ECO:0000313" key="8">
    <source>
        <dbReference type="Proteomes" id="UP000239772"/>
    </source>
</evidence>
<feature type="region of interest" description="Disordered" evidence="5">
    <location>
        <begin position="1"/>
        <end position="27"/>
    </location>
</feature>
<keyword evidence="2 4" id="KW-0238">DNA-binding</keyword>
<evidence type="ECO:0000256" key="1">
    <source>
        <dbReference type="ARBA" id="ARBA00023015"/>
    </source>
</evidence>
<dbReference type="EMBL" id="PVZS01000004">
    <property type="protein sequence ID" value="PSC06151.1"/>
    <property type="molecule type" value="Genomic_DNA"/>
</dbReference>
<gene>
    <name evidence="7" type="ORF">SLNSH_04935</name>
</gene>
<proteinExistence type="predicted"/>
<accession>A0A2T1HWV3</accession>
<keyword evidence="8" id="KW-1185">Reference proteome</keyword>
<dbReference type="GO" id="GO:0003700">
    <property type="term" value="F:DNA-binding transcription factor activity"/>
    <property type="evidence" value="ECO:0007669"/>
    <property type="project" value="TreeGrafter"/>
</dbReference>
<dbReference type="InterPro" id="IPR009057">
    <property type="entry name" value="Homeodomain-like_sf"/>
</dbReference>
<dbReference type="FunFam" id="1.10.10.60:FF:000141">
    <property type="entry name" value="TetR family transcriptional regulator"/>
    <property type="match status" value="1"/>
</dbReference>
<evidence type="ECO:0000259" key="6">
    <source>
        <dbReference type="PROSITE" id="PS50977"/>
    </source>
</evidence>
<dbReference type="Pfam" id="PF00440">
    <property type="entry name" value="TetR_N"/>
    <property type="match status" value="1"/>
</dbReference>
<sequence length="223" mass="24412">MTDQSVRVRFMPGREDKNKGTSGSRKATDKREAILAAALDEFVEKGFALARLDDMAARAGVGKGTIYLYFPSKQAILEELVRTSVGSPIAAIGEAALASDLPTEALLRMIFSRVRTEILGTRRREVARLVIAEAGRFPEIAAFYHREVIGQGLQMLRALARRGIERGEFDSDVLVRFPHLAVAPVVVALLWTSLFDGIEPLDVQGMLEAHVDLLTRGLKGKGP</sequence>
<dbReference type="InterPro" id="IPR001647">
    <property type="entry name" value="HTH_TetR"/>
</dbReference>
<evidence type="ECO:0000313" key="7">
    <source>
        <dbReference type="EMBL" id="PSC06151.1"/>
    </source>
</evidence>
<comment type="caution">
    <text evidence="7">The sequence shown here is derived from an EMBL/GenBank/DDBJ whole genome shotgun (WGS) entry which is preliminary data.</text>
</comment>
<feature type="domain" description="HTH tetR-type" evidence="6">
    <location>
        <begin position="28"/>
        <end position="88"/>
    </location>
</feature>
<dbReference type="PRINTS" id="PR00455">
    <property type="entry name" value="HTHTETR"/>
</dbReference>
<evidence type="ECO:0000256" key="5">
    <source>
        <dbReference type="SAM" id="MobiDB-lite"/>
    </source>
</evidence>
<dbReference type="PANTHER" id="PTHR30055">
    <property type="entry name" value="HTH-TYPE TRANSCRIPTIONAL REGULATOR RUTR"/>
    <property type="match status" value="1"/>
</dbReference>
<dbReference type="GO" id="GO:0000976">
    <property type="term" value="F:transcription cis-regulatory region binding"/>
    <property type="evidence" value="ECO:0007669"/>
    <property type="project" value="TreeGrafter"/>
</dbReference>
<organism evidence="7 8">
    <name type="scientific">Alsobacter soli</name>
    <dbReference type="NCBI Taxonomy" id="2109933"/>
    <lineage>
        <taxon>Bacteria</taxon>
        <taxon>Pseudomonadati</taxon>
        <taxon>Pseudomonadota</taxon>
        <taxon>Alphaproteobacteria</taxon>
        <taxon>Hyphomicrobiales</taxon>
        <taxon>Alsobacteraceae</taxon>
        <taxon>Alsobacter</taxon>
    </lineage>
</organism>
<dbReference type="PANTHER" id="PTHR30055:SF223">
    <property type="entry name" value="HTH-TYPE TRANSCRIPTIONAL REGULATOR UIDR"/>
    <property type="match status" value="1"/>
</dbReference>
<dbReference type="PROSITE" id="PS50977">
    <property type="entry name" value="HTH_TETR_2"/>
    <property type="match status" value="1"/>
</dbReference>
<keyword evidence="3" id="KW-0804">Transcription</keyword>
<dbReference type="AlphaFoldDB" id="A0A2T1HWV3"/>
<dbReference type="RefSeq" id="WP_106335559.1">
    <property type="nucleotide sequence ID" value="NZ_PVZS01000004.1"/>
</dbReference>